<feature type="compositionally biased region" description="Polar residues" evidence="11">
    <location>
        <begin position="514"/>
        <end position="531"/>
    </location>
</feature>
<evidence type="ECO:0000256" key="8">
    <source>
        <dbReference type="ARBA" id="ARBA00023136"/>
    </source>
</evidence>
<reference evidence="14 15" key="1">
    <citation type="submission" date="2014-03" db="EMBL/GenBank/DDBJ databases">
        <title>Draft genome of the hookworm Oesophagostomum dentatum.</title>
        <authorList>
            <person name="Mitreva M."/>
        </authorList>
    </citation>
    <scope>NUCLEOTIDE SEQUENCE [LARGE SCALE GENOMIC DNA]</scope>
    <source>
        <strain evidence="14 15">OD-Hann</strain>
    </source>
</reference>
<keyword evidence="5" id="KW-0677">Repeat</keyword>
<dbReference type="AlphaFoldDB" id="A0A0B1T4E9"/>
<feature type="transmembrane region" description="Helical" evidence="12">
    <location>
        <begin position="438"/>
        <end position="458"/>
    </location>
</feature>
<keyword evidence="4 12" id="KW-0812">Transmembrane</keyword>
<keyword evidence="2" id="KW-1003">Cell membrane</keyword>
<feature type="compositionally biased region" description="Low complexity" evidence="11">
    <location>
        <begin position="554"/>
        <end position="567"/>
    </location>
</feature>
<evidence type="ECO:0000256" key="11">
    <source>
        <dbReference type="SAM" id="MobiDB-lite"/>
    </source>
</evidence>
<evidence type="ECO:0000256" key="2">
    <source>
        <dbReference type="ARBA" id="ARBA00022475"/>
    </source>
</evidence>
<name>A0A0B1T4E9_OESDE</name>
<dbReference type="Proteomes" id="UP000053660">
    <property type="component" value="Unassembled WGS sequence"/>
</dbReference>
<feature type="transmembrane region" description="Helical" evidence="12">
    <location>
        <begin position="404"/>
        <end position="426"/>
    </location>
</feature>
<evidence type="ECO:0000256" key="7">
    <source>
        <dbReference type="ARBA" id="ARBA00023040"/>
    </source>
</evidence>
<dbReference type="Gene3D" id="3.80.10.10">
    <property type="entry name" value="Ribonuclease Inhibitor"/>
    <property type="match status" value="1"/>
</dbReference>
<feature type="transmembrane region" description="Helical" evidence="12">
    <location>
        <begin position="270"/>
        <end position="295"/>
    </location>
</feature>
<keyword evidence="9 14" id="KW-0675">Receptor</keyword>
<keyword evidence="10" id="KW-0807">Transducer</keyword>
<dbReference type="PRINTS" id="PR00373">
    <property type="entry name" value="GLYCHORMONER"/>
</dbReference>
<dbReference type="GO" id="GO:0008528">
    <property type="term" value="F:G protein-coupled peptide receptor activity"/>
    <property type="evidence" value="ECO:0007669"/>
    <property type="project" value="TreeGrafter"/>
</dbReference>
<feature type="transmembrane region" description="Helical" evidence="12">
    <location>
        <begin position="227"/>
        <end position="250"/>
    </location>
</feature>
<dbReference type="Gene3D" id="1.20.1070.10">
    <property type="entry name" value="Rhodopsin 7-helix transmembrane proteins"/>
    <property type="match status" value="1"/>
</dbReference>
<dbReference type="InterPro" id="IPR017452">
    <property type="entry name" value="GPCR_Rhodpsn_7TM"/>
</dbReference>
<evidence type="ECO:0000313" key="15">
    <source>
        <dbReference type="Proteomes" id="UP000053660"/>
    </source>
</evidence>
<keyword evidence="7" id="KW-0297">G-protein coupled receptor</keyword>
<dbReference type="InterPro" id="IPR000276">
    <property type="entry name" value="GPCR_Rhodpsn"/>
</dbReference>
<dbReference type="OrthoDB" id="5981530at2759"/>
<dbReference type="PANTHER" id="PTHR24372">
    <property type="entry name" value="GLYCOPROTEIN HORMONE RECEPTOR"/>
    <property type="match status" value="1"/>
</dbReference>
<gene>
    <name evidence="14" type="ORF">OESDEN_08021</name>
</gene>
<organism evidence="14 15">
    <name type="scientific">Oesophagostomum dentatum</name>
    <name type="common">Nodular worm</name>
    <dbReference type="NCBI Taxonomy" id="61180"/>
    <lineage>
        <taxon>Eukaryota</taxon>
        <taxon>Metazoa</taxon>
        <taxon>Ecdysozoa</taxon>
        <taxon>Nematoda</taxon>
        <taxon>Chromadorea</taxon>
        <taxon>Rhabditida</taxon>
        <taxon>Rhabditina</taxon>
        <taxon>Rhabditomorpha</taxon>
        <taxon>Strongyloidea</taxon>
        <taxon>Strongylidae</taxon>
        <taxon>Oesophagostomum</taxon>
    </lineage>
</organism>
<protein>
    <submittedName>
        <fullName evidence="14">7 transmembrane receptor</fullName>
    </submittedName>
</protein>
<dbReference type="GO" id="GO:0005886">
    <property type="term" value="C:plasma membrane"/>
    <property type="evidence" value="ECO:0007669"/>
    <property type="project" value="UniProtKB-SubCell"/>
</dbReference>
<evidence type="ECO:0000313" key="14">
    <source>
        <dbReference type="EMBL" id="KHJ92099.1"/>
    </source>
</evidence>
<evidence type="ECO:0000256" key="10">
    <source>
        <dbReference type="ARBA" id="ARBA00023224"/>
    </source>
</evidence>
<evidence type="ECO:0000256" key="5">
    <source>
        <dbReference type="ARBA" id="ARBA00022737"/>
    </source>
</evidence>
<feature type="compositionally biased region" description="Basic and acidic residues" evidence="11">
    <location>
        <begin position="583"/>
        <end position="596"/>
    </location>
</feature>
<feature type="compositionally biased region" description="Polar residues" evidence="11">
    <location>
        <begin position="109"/>
        <end position="118"/>
    </location>
</feature>
<feature type="transmembrane region" description="Helical" evidence="12">
    <location>
        <begin position="360"/>
        <end position="383"/>
    </location>
</feature>
<dbReference type="PANTHER" id="PTHR24372:SF74">
    <property type="entry name" value="LP13728P"/>
    <property type="match status" value="1"/>
</dbReference>
<dbReference type="EMBL" id="KN551565">
    <property type="protein sequence ID" value="KHJ92099.1"/>
    <property type="molecule type" value="Genomic_DNA"/>
</dbReference>
<sequence length="630" mass="70853">MLDAVSAMALNAFKDLSDTSITQRPIIGLENLKTLALKNVPTLKKLPPVLSFTHLETAHFTYPHHCCLFKYVDDVVEGENGLYKNNAKEIHHRICKERETQRSRRQAAPSVQNSPSNSDLWSNLFEQWLRDADELLEHDDEEFLPAFDPSEIGATRCLEVEEVATVQGFYQNITCTPQPDALNPCENIVGLPILRRAIWPVCTAAIVGNVLVWVILALAFEKRMRVHYLFMINLAIADFITGVYLAVLAIQDVRMGDEYYRHAVAWQTGWGCTMAGFFAVFSSELSITAMFFIAFEMAYNTRNAFYGQRLKFSVALCMMAGGWVFAVTMASLPVLGVSSYSTASICLPLRLHNWADRSYLIFFLLFNLLAFIAMVICYVFLMLMLKDPSTPSRAEDNLIIKKMVWLVGTDFVCWFPTLFFGLSAAMSYPLISLSSAKILLVFFFPINASANPFLYVFFTKIIQRNVRTKALPVLRRITSTSGVALNTLSNFYHSQPPGRREEVGSPTRLGVSQATLISNTPRGSNCSSAPTIETDMPDTPRRSSPRVSFQDNISYTSRPSSDSTRPSLGWSKRISSIPEVSDLSEHSSESHHEHVPTQKTPARSEVIILIIAFLAQKKSSLTRIFMKRYL</sequence>
<dbReference type="GO" id="GO:0009755">
    <property type="term" value="P:hormone-mediated signaling pathway"/>
    <property type="evidence" value="ECO:0007669"/>
    <property type="project" value="TreeGrafter"/>
</dbReference>
<keyword evidence="15" id="KW-1185">Reference proteome</keyword>
<dbReference type="GO" id="GO:0016500">
    <property type="term" value="F:protein-hormone receptor activity"/>
    <property type="evidence" value="ECO:0007669"/>
    <property type="project" value="InterPro"/>
</dbReference>
<dbReference type="InterPro" id="IPR032675">
    <property type="entry name" value="LRR_dom_sf"/>
</dbReference>
<keyword evidence="8 12" id="KW-0472">Membrane</keyword>
<dbReference type="Pfam" id="PF00001">
    <property type="entry name" value="7tm_1"/>
    <property type="match status" value="1"/>
</dbReference>
<dbReference type="InterPro" id="IPR002131">
    <property type="entry name" value="Gphrmn_rcpt_fam"/>
</dbReference>
<dbReference type="GO" id="GO:0007189">
    <property type="term" value="P:adenylate cyclase-activating G protein-coupled receptor signaling pathway"/>
    <property type="evidence" value="ECO:0007669"/>
    <property type="project" value="TreeGrafter"/>
</dbReference>
<evidence type="ECO:0000256" key="6">
    <source>
        <dbReference type="ARBA" id="ARBA00022989"/>
    </source>
</evidence>
<feature type="region of interest" description="Disordered" evidence="11">
    <location>
        <begin position="98"/>
        <end position="118"/>
    </location>
</feature>
<evidence type="ECO:0000259" key="13">
    <source>
        <dbReference type="PROSITE" id="PS50262"/>
    </source>
</evidence>
<accession>A0A0B1T4E9</accession>
<feature type="transmembrane region" description="Helical" evidence="12">
    <location>
        <begin position="316"/>
        <end position="340"/>
    </location>
</feature>
<dbReference type="PROSITE" id="PS50262">
    <property type="entry name" value="G_PROTEIN_RECEP_F1_2"/>
    <property type="match status" value="1"/>
</dbReference>
<keyword evidence="6 12" id="KW-1133">Transmembrane helix</keyword>
<evidence type="ECO:0000256" key="9">
    <source>
        <dbReference type="ARBA" id="ARBA00023170"/>
    </source>
</evidence>
<keyword evidence="3" id="KW-0433">Leucine-rich repeat</keyword>
<evidence type="ECO:0000256" key="12">
    <source>
        <dbReference type="SAM" id="Phobius"/>
    </source>
</evidence>
<comment type="subcellular location">
    <subcellularLocation>
        <location evidence="1">Cell membrane</location>
        <topology evidence="1">Multi-pass membrane protein</topology>
    </subcellularLocation>
</comment>
<proteinExistence type="predicted"/>
<feature type="domain" description="G-protein coupled receptors family 1 profile" evidence="13">
    <location>
        <begin position="208"/>
        <end position="455"/>
    </location>
</feature>
<evidence type="ECO:0000256" key="1">
    <source>
        <dbReference type="ARBA" id="ARBA00004651"/>
    </source>
</evidence>
<evidence type="ECO:0000256" key="4">
    <source>
        <dbReference type="ARBA" id="ARBA00022692"/>
    </source>
</evidence>
<dbReference type="SUPFAM" id="SSF81321">
    <property type="entry name" value="Family A G protein-coupled receptor-like"/>
    <property type="match status" value="1"/>
</dbReference>
<feature type="transmembrane region" description="Helical" evidence="12">
    <location>
        <begin position="197"/>
        <end position="220"/>
    </location>
</feature>
<dbReference type="PRINTS" id="PR00237">
    <property type="entry name" value="GPCRRHODOPSN"/>
</dbReference>
<evidence type="ECO:0000256" key="3">
    <source>
        <dbReference type="ARBA" id="ARBA00022614"/>
    </source>
</evidence>
<feature type="region of interest" description="Disordered" evidence="11">
    <location>
        <begin position="514"/>
        <end position="599"/>
    </location>
</feature>